<evidence type="ECO:0000256" key="20">
    <source>
        <dbReference type="SAM" id="Phobius"/>
    </source>
</evidence>
<evidence type="ECO:0000256" key="1">
    <source>
        <dbReference type="ARBA" id="ARBA00004533"/>
    </source>
</evidence>
<dbReference type="InterPro" id="IPR038414">
    <property type="entry name" value="CcoP_N_sf"/>
</dbReference>
<keyword evidence="13 19" id="KW-0249">Electron transport</keyword>
<feature type="domain" description="Cytochrome c" evidence="21">
    <location>
        <begin position="144"/>
        <end position="223"/>
    </location>
</feature>
<keyword evidence="18 19" id="KW-0472">Membrane</keyword>
<dbReference type="InterPro" id="IPR032858">
    <property type="entry name" value="CcoP_N"/>
</dbReference>
<comment type="subcellular location">
    <subcellularLocation>
        <location evidence="1 19">Cell inner membrane</location>
    </subcellularLocation>
</comment>
<keyword evidence="9 20" id="KW-0812">Transmembrane</keyword>
<feature type="transmembrane region" description="Helical" evidence="20">
    <location>
        <begin position="57"/>
        <end position="79"/>
    </location>
</feature>
<dbReference type="PANTHER" id="PTHR33751">
    <property type="entry name" value="CBB3-TYPE CYTOCHROME C OXIDASE SUBUNIT FIXP"/>
    <property type="match status" value="1"/>
</dbReference>
<protein>
    <recommendedName>
        <fullName evidence="19">Cbb3-type cytochrome c oxidase subunit</fullName>
    </recommendedName>
</protein>
<dbReference type="Pfam" id="PF13442">
    <property type="entry name" value="Cytochrome_CBB3"/>
    <property type="match status" value="2"/>
</dbReference>
<dbReference type="InterPro" id="IPR004678">
    <property type="entry name" value="Cyt_c_oxidase_cbb3_su3"/>
</dbReference>
<keyword evidence="11" id="KW-0677">Repeat</keyword>
<evidence type="ECO:0000256" key="13">
    <source>
        <dbReference type="ARBA" id="ARBA00022982"/>
    </source>
</evidence>
<dbReference type="Gene3D" id="1.10.760.10">
    <property type="entry name" value="Cytochrome c-like domain"/>
    <property type="match status" value="2"/>
</dbReference>
<comment type="pathway">
    <text evidence="2 19">Energy metabolism; oxidative phosphorylation.</text>
</comment>
<comment type="similarity">
    <text evidence="3 19">Belongs to the CcoP / FixP family.</text>
</comment>
<dbReference type="PANTHER" id="PTHR33751:SF1">
    <property type="entry name" value="CBB3-TYPE CYTOCHROME C OXIDASE SUBUNIT FIXP"/>
    <property type="match status" value="1"/>
</dbReference>
<comment type="subunit">
    <text evidence="19">Component of the cbb3-type cytochrome c oxidase.</text>
</comment>
<dbReference type="InterPro" id="IPR050597">
    <property type="entry name" value="Cytochrome_c_Oxidase_Subunit"/>
</dbReference>
<dbReference type="PIRSF" id="PIRSF000006">
    <property type="entry name" value="Cbb3-Cox_fixP"/>
    <property type="match status" value="1"/>
</dbReference>
<evidence type="ECO:0000259" key="21">
    <source>
        <dbReference type="PROSITE" id="PS51007"/>
    </source>
</evidence>
<evidence type="ECO:0000256" key="19">
    <source>
        <dbReference type="PIRNR" id="PIRNR000006"/>
    </source>
</evidence>
<evidence type="ECO:0000256" key="18">
    <source>
        <dbReference type="ARBA" id="ARBA00023136"/>
    </source>
</evidence>
<evidence type="ECO:0000313" key="22">
    <source>
        <dbReference type="EMBL" id="MBP0947350.1"/>
    </source>
</evidence>
<evidence type="ECO:0000256" key="9">
    <source>
        <dbReference type="ARBA" id="ARBA00022692"/>
    </source>
</evidence>
<keyword evidence="23" id="KW-1185">Reference proteome</keyword>
<feature type="transmembrane region" description="Helical" evidence="20">
    <location>
        <begin position="6"/>
        <end position="25"/>
    </location>
</feature>
<keyword evidence="15 19" id="KW-0560">Oxidoreductase</keyword>
<dbReference type="Pfam" id="PF14715">
    <property type="entry name" value="FixP_N"/>
    <property type="match status" value="1"/>
</dbReference>
<evidence type="ECO:0000256" key="15">
    <source>
        <dbReference type="ARBA" id="ARBA00023002"/>
    </source>
</evidence>
<keyword evidence="10 19" id="KW-0479">Metal-binding</keyword>
<evidence type="ECO:0000256" key="5">
    <source>
        <dbReference type="ARBA" id="ARBA00022475"/>
    </source>
</evidence>
<proteinExistence type="inferred from homology"/>
<organism evidence="22 23">
    <name type="scientific">Pseudomonas alliivorans</name>
    <dbReference type="NCBI Taxonomy" id="2810613"/>
    <lineage>
        <taxon>Bacteria</taxon>
        <taxon>Pseudomonadati</taxon>
        <taxon>Pseudomonadota</taxon>
        <taxon>Gammaproteobacteria</taxon>
        <taxon>Pseudomonadales</taxon>
        <taxon>Pseudomonadaceae</taxon>
        <taxon>Pseudomonas</taxon>
    </lineage>
</organism>
<evidence type="ECO:0000313" key="23">
    <source>
        <dbReference type="Proteomes" id="UP000673197"/>
    </source>
</evidence>
<dbReference type="RefSeq" id="WP_210042918.1">
    <property type="nucleotide sequence ID" value="NZ_JAFFZW010000007.1"/>
</dbReference>
<keyword evidence="16 19" id="KW-0408">Iron</keyword>
<evidence type="ECO:0000256" key="14">
    <source>
        <dbReference type="ARBA" id="ARBA00022989"/>
    </source>
</evidence>
<dbReference type="Proteomes" id="UP000673197">
    <property type="component" value="Unassembled WGS sequence"/>
</dbReference>
<evidence type="ECO:0000256" key="2">
    <source>
        <dbReference type="ARBA" id="ARBA00004673"/>
    </source>
</evidence>
<dbReference type="PRINTS" id="PR00605">
    <property type="entry name" value="CYTCHROMECIC"/>
</dbReference>
<name>A0ABS4C9J2_9PSED</name>
<keyword evidence="4 19" id="KW-0813">Transport</keyword>
<evidence type="ECO:0000256" key="16">
    <source>
        <dbReference type="ARBA" id="ARBA00023004"/>
    </source>
</evidence>
<evidence type="ECO:0000256" key="11">
    <source>
        <dbReference type="ARBA" id="ARBA00022737"/>
    </source>
</evidence>
<dbReference type="InterPro" id="IPR009056">
    <property type="entry name" value="Cyt_c-like_dom"/>
</dbReference>
<reference evidence="22 23" key="1">
    <citation type="journal article" date="2022" name="Syst. Appl. Microbiol.">
        <title>Pseudomonas alliivorans sp. nov., a plant-pathogenic bacterium isolated from onion foliage in Georgia, USA.</title>
        <authorList>
            <person name="Zhao M."/>
            <person name="Tyson C."/>
            <person name="Chen H.C."/>
            <person name="Paudel S."/>
            <person name="Gitaitis R."/>
            <person name="Kvitko B."/>
            <person name="Dutta B."/>
        </authorList>
    </citation>
    <scope>NUCLEOTIDE SEQUENCE [LARGE SCALE GENOMIC DNA]</scope>
    <source>
        <strain evidence="22 23">20GA0068</strain>
    </source>
</reference>
<gene>
    <name evidence="22" type="primary">ccoP</name>
    <name evidence="22" type="ORF">JTJ32_18650</name>
</gene>
<keyword evidence="8 19" id="KW-0679">Respiratory chain</keyword>
<dbReference type="EMBL" id="JAFFZW010000007">
    <property type="protein sequence ID" value="MBP0947350.1"/>
    <property type="molecule type" value="Genomic_DNA"/>
</dbReference>
<dbReference type="InterPro" id="IPR036909">
    <property type="entry name" value="Cyt_c-like_dom_sf"/>
</dbReference>
<comment type="caution">
    <text evidence="22">The sequence shown here is derived from an EMBL/GenBank/DDBJ whole genome shotgun (WGS) entry which is preliminary data.</text>
</comment>
<dbReference type="PROSITE" id="PS51007">
    <property type="entry name" value="CYTC"/>
    <property type="match status" value="2"/>
</dbReference>
<accession>A0ABS4C9J2</accession>
<evidence type="ECO:0000256" key="8">
    <source>
        <dbReference type="ARBA" id="ARBA00022660"/>
    </source>
</evidence>
<keyword evidence="7 19" id="KW-0349">Heme</keyword>
<evidence type="ECO:0000256" key="6">
    <source>
        <dbReference type="ARBA" id="ARBA00022519"/>
    </source>
</evidence>
<keyword evidence="6 19" id="KW-0997">Cell inner membrane</keyword>
<dbReference type="SUPFAM" id="SSF46626">
    <property type="entry name" value="Cytochrome c"/>
    <property type="match status" value="2"/>
</dbReference>
<sequence length="325" mass="35579">MSTFWSLYVTVLTLGTLVALVWLLMATRKGERKDQTDETMGHSFDGIEEYDNPLPQWWFKLFIGTIVFAVGYLVLYPGLGNWQGLLPGYTYLDKDKQLRFADGRQGWTGVHEWEKEVASAEAQYGPLFAKYAAMPIEDVAKDPKALGMGARLFASNCSVCHGSDAKGAYGFPNLTDDNWRWGGDPQSIKTSILNGRHAVMPAWGDVLGEQGVRDVSAYVMTLMAGRNLPEGVKADPVAGQKLYSTSCVACHGVKGKGLAVLGAPDLTQPEGLIYGSGFAQLQQTIRYGRQGQMPAQQATQGDDRVHILAAYVYSLSRQEKPAVSQ</sequence>
<keyword evidence="12 19" id="KW-0375">Hydrogen ion transport</keyword>
<comment type="cofactor">
    <cofactor evidence="19">
        <name>heme c</name>
        <dbReference type="ChEBI" id="CHEBI:61717"/>
    </cofactor>
    <text evidence="19">Binds 2 heme C groups per subunit.</text>
</comment>
<keyword evidence="14 20" id="KW-1133">Transmembrane helix</keyword>
<evidence type="ECO:0000256" key="17">
    <source>
        <dbReference type="ARBA" id="ARBA00023065"/>
    </source>
</evidence>
<keyword evidence="5 19" id="KW-1003">Cell membrane</keyword>
<keyword evidence="17 19" id="KW-0406">Ion transport</keyword>
<evidence type="ECO:0000256" key="3">
    <source>
        <dbReference type="ARBA" id="ARBA00006113"/>
    </source>
</evidence>
<evidence type="ECO:0000256" key="7">
    <source>
        <dbReference type="ARBA" id="ARBA00022617"/>
    </source>
</evidence>
<dbReference type="InterPro" id="IPR008168">
    <property type="entry name" value="Cyt_C_IC"/>
</dbReference>
<dbReference type="Gene3D" id="6.10.280.130">
    <property type="match status" value="1"/>
</dbReference>
<dbReference type="NCBIfam" id="TIGR00782">
    <property type="entry name" value="ccoP"/>
    <property type="match status" value="1"/>
</dbReference>
<evidence type="ECO:0000256" key="4">
    <source>
        <dbReference type="ARBA" id="ARBA00022448"/>
    </source>
</evidence>
<evidence type="ECO:0000256" key="10">
    <source>
        <dbReference type="ARBA" id="ARBA00022723"/>
    </source>
</evidence>
<comment type="function">
    <text evidence="19">C-type cytochrome. Part of the cbb3-type cytochrome c oxidase complex.</text>
</comment>
<evidence type="ECO:0000256" key="12">
    <source>
        <dbReference type="ARBA" id="ARBA00022781"/>
    </source>
</evidence>
<feature type="domain" description="Cytochrome c" evidence="21">
    <location>
        <begin position="234"/>
        <end position="316"/>
    </location>
</feature>